<feature type="transmembrane region" description="Helical" evidence="1">
    <location>
        <begin position="20"/>
        <end position="42"/>
    </location>
</feature>
<organism evidence="2 3">
    <name type="scientific">Parafilimonas terrae</name>
    <dbReference type="NCBI Taxonomy" id="1465490"/>
    <lineage>
        <taxon>Bacteria</taxon>
        <taxon>Pseudomonadati</taxon>
        <taxon>Bacteroidota</taxon>
        <taxon>Chitinophagia</taxon>
        <taxon>Chitinophagales</taxon>
        <taxon>Chitinophagaceae</taxon>
        <taxon>Parafilimonas</taxon>
    </lineage>
</organism>
<keyword evidence="3" id="KW-1185">Reference proteome</keyword>
<proteinExistence type="predicted"/>
<accession>A0A1I5VVF4</accession>
<protein>
    <submittedName>
        <fullName evidence="2">S1/P1 Nuclease</fullName>
    </submittedName>
</protein>
<evidence type="ECO:0000313" key="2">
    <source>
        <dbReference type="EMBL" id="SFQ11455.1"/>
    </source>
</evidence>
<dbReference type="AlphaFoldDB" id="A0A1I5VVF4"/>
<evidence type="ECO:0000313" key="3">
    <source>
        <dbReference type="Proteomes" id="UP000199031"/>
    </source>
</evidence>
<dbReference type="SUPFAM" id="SSF48537">
    <property type="entry name" value="Phospholipase C/P1 nuclease"/>
    <property type="match status" value="1"/>
</dbReference>
<keyword evidence="1" id="KW-0472">Membrane</keyword>
<dbReference type="InterPro" id="IPR008947">
    <property type="entry name" value="PLipase_C/P1_nuclease_dom_sf"/>
</dbReference>
<gene>
    <name evidence="2" type="ORF">SAMN05444277_105209</name>
</gene>
<evidence type="ECO:0000256" key="1">
    <source>
        <dbReference type="SAM" id="Phobius"/>
    </source>
</evidence>
<dbReference type="CDD" id="cd10981">
    <property type="entry name" value="ZnPC_S1P1"/>
    <property type="match status" value="1"/>
</dbReference>
<name>A0A1I5VVF4_9BACT</name>
<dbReference type="Gene3D" id="1.10.575.10">
    <property type="entry name" value="P1 Nuclease"/>
    <property type="match status" value="1"/>
</dbReference>
<dbReference type="EMBL" id="FOXQ01000005">
    <property type="protein sequence ID" value="SFQ11455.1"/>
    <property type="molecule type" value="Genomic_DNA"/>
</dbReference>
<keyword evidence="1" id="KW-0812">Transmembrane</keyword>
<dbReference type="STRING" id="1465490.SAMN05444277_105209"/>
<reference evidence="2 3" key="1">
    <citation type="submission" date="2016-10" db="EMBL/GenBank/DDBJ databases">
        <authorList>
            <person name="de Groot N.N."/>
        </authorList>
    </citation>
    <scope>NUCLEOTIDE SEQUENCE [LARGE SCALE GENOMIC DNA]</scope>
    <source>
        <strain evidence="2 3">DSM 28286</strain>
    </source>
</reference>
<dbReference type="Proteomes" id="UP000199031">
    <property type="component" value="Unassembled WGS sequence"/>
</dbReference>
<keyword evidence="1" id="KW-1133">Transmembrane helix</keyword>
<sequence>MLRLNSDDLTNYICAMKIYFNRFFVFICCAIVIVSLCSWGFYAHQTATQLAVYKLPKCVRLFFFSNMDTIAITSIRPDKRRYIDRNEGPKHFIDIENYGNGAMLYMPRDVQPAVEKYTWDTLKKYGFVPYQVLIEYDSLVNALKRSNADSIVFYAVDLAHYIEDACVPLHTTNNYDGQLTGQKGLHALWESTIPELELSHYNLHSKHKAAYIKNKGETIWTAVRRAHALLPEMFEKEKEVAKNFPDSSKYEERMYYGRKTKVYTDAFAKQYAAALTTTVNDQLNYSANLVADFWYSAWVDAGKPNLKHLYKFNRSERKGLRKELRDYRKNDLLQDGLLRAHKED</sequence>
<dbReference type="GO" id="GO:0016788">
    <property type="term" value="F:hydrolase activity, acting on ester bonds"/>
    <property type="evidence" value="ECO:0007669"/>
    <property type="project" value="InterPro"/>
</dbReference>